<protein>
    <submittedName>
        <fullName evidence="2">Rrf2 family transcriptional regulator</fullName>
    </submittedName>
</protein>
<accession>A0AAN0NFH8</accession>
<dbReference type="AlphaFoldDB" id="A0AAN0NFH8"/>
<dbReference type="SUPFAM" id="SSF46785">
    <property type="entry name" value="Winged helix' DNA-binding domain"/>
    <property type="match status" value="1"/>
</dbReference>
<dbReference type="InterPro" id="IPR036388">
    <property type="entry name" value="WH-like_DNA-bd_sf"/>
</dbReference>
<dbReference type="PANTHER" id="PTHR33221">
    <property type="entry name" value="WINGED HELIX-TURN-HELIX TRANSCRIPTIONAL REGULATOR, RRF2 FAMILY"/>
    <property type="match status" value="1"/>
</dbReference>
<dbReference type="NCBIfam" id="TIGR00738">
    <property type="entry name" value="rrf2_super"/>
    <property type="match status" value="1"/>
</dbReference>
<organism evidence="2 3">
    <name type="scientific">Yoonia algicola</name>
    <dbReference type="NCBI Taxonomy" id="3137368"/>
    <lineage>
        <taxon>Bacteria</taxon>
        <taxon>Pseudomonadati</taxon>
        <taxon>Pseudomonadota</taxon>
        <taxon>Alphaproteobacteria</taxon>
        <taxon>Rhodobacterales</taxon>
        <taxon>Paracoccaceae</taxon>
        <taxon>Yoonia</taxon>
    </lineage>
</organism>
<evidence type="ECO:0000313" key="2">
    <source>
        <dbReference type="EMBL" id="WZU64261.1"/>
    </source>
</evidence>
<dbReference type="InterPro" id="IPR000944">
    <property type="entry name" value="Tscrpt_reg_Rrf2"/>
</dbReference>
<dbReference type="PROSITE" id="PS51197">
    <property type="entry name" value="HTH_RRF2_2"/>
    <property type="match status" value="1"/>
</dbReference>
<dbReference type="GO" id="GO:0005829">
    <property type="term" value="C:cytosol"/>
    <property type="evidence" value="ECO:0007669"/>
    <property type="project" value="TreeGrafter"/>
</dbReference>
<evidence type="ECO:0000313" key="3">
    <source>
        <dbReference type="Proteomes" id="UP001451782"/>
    </source>
</evidence>
<reference evidence="2 3" key="1">
    <citation type="submission" date="2024-04" db="EMBL/GenBank/DDBJ databases">
        <title>Phylogenomic analyses of a clade within the roseobacter group suggest taxonomic reassignments of species of the genera Aestuariivita, Citreicella, Loktanella, Nautella, Pelagibaca, Ruegeria, Thalassobius, Thiobacimonas and Tropicibacter, and the proposal o.</title>
        <authorList>
            <person name="Jeon C.O."/>
        </authorList>
    </citation>
    <scope>NUCLEOTIDE SEQUENCE [LARGE SCALE GENOMIC DNA]</scope>
    <source>
        <strain evidence="2 3">G8-12</strain>
    </source>
</reference>
<dbReference type="KEGG" id="yag:AABB28_02855"/>
<dbReference type="GO" id="GO:0003677">
    <property type="term" value="F:DNA binding"/>
    <property type="evidence" value="ECO:0007669"/>
    <property type="project" value="UniProtKB-KW"/>
</dbReference>
<keyword evidence="1" id="KW-0238">DNA-binding</keyword>
<dbReference type="Proteomes" id="UP001451782">
    <property type="component" value="Chromosome"/>
</dbReference>
<dbReference type="Gene3D" id="1.10.10.10">
    <property type="entry name" value="Winged helix-like DNA-binding domain superfamily/Winged helix DNA-binding domain"/>
    <property type="match status" value="1"/>
</dbReference>
<name>A0AAN0NFH8_9RHOB</name>
<proteinExistence type="predicted"/>
<dbReference type="GO" id="GO:0003700">
    <property type="term" value="F:DNA-binding transcription factor activity"/>
    <property type="evidence" value="ECO:0007669"/>
    <property type="project" value="TreeGrafter"/>
</dbReference>
<dbReference type="InterPro" id="IPR036390">
    <property type="entry name" value="WH_DNA-bd_sf"/>
</dbReference>
<keyword evidence="3" id="KW-1185">Reference proteome</keyword>
<dbReference type="EMBL" id="CP151762">
    <property type="protein sequence ID" value="WZU64261.1"/>
    <property type="molecule type" value="Genomic_DNA"/>
</dbReference>
<gene>
    <name evidence="2" type="ORF">AABB28_02855</name>
</gene>
<evidence type="ECO:0000256" key="1">
    <source>
        <dbReference type="ARBA" id="ARBA00023125"/>
    </source>
</evidence>
<dbReference type="RefSeq" id="WP_342070627.1">
    <property type="nucleotide sequence ID" value="NZ_CP151762.1"/>
</dbReference>
<dbReference type="Pfam" id="PF02082">
    <property type="entry name" value="Rrf2"/>
    <property type="match status" value="1"/>
</dbReference>
<dbReference type="PANTHER" id="PTHR33221:SF4">
    <property type="entry name" value="HTH-TYPE TRANSCRIPTIONAL REPRESSOR NSRR"/>
    <property type="match status" value="1"/>
</dbReference>
<sequence length="161" mass="17184">MRLTTRTNLAARILMACAVNEGVTVRTSEIAKKCNASTHHLLQVVNLLQSNGFVETIRGRSGGLRLARSMDAISIGAVFRVFEAGVPFAECFDAETNSCPLSATCRLRTYISRALEAFYHELDMVTLADLVKGNCGLSALLDMSPQAAMSCKGNAGPVAAT</sequence>